<evidence type="ECO:0000256" key="1">
    <source>
        <dbReference type="SAM" id="Phobius"/>
    </source>
</evidence>
<comment type="caution">
    <text evidence="2">The sequence shown here is derived from an EMBL/GenBank/DDBJ whole genome shotgun (WGS) entry which is preliminary data.</text>
</comment>
<dbReference type="EMBL" id="BAAAHK010000013">
    <property type="protein sequence ID" value="GAA0949787.1"/>
    <property type="molecule type" value="Genomic_DNA"/>
</dbReference>
<keyword evidence="1" id="KW-1133">Transmembrane helix</keyword>
<organism evidence="2 3">
    <name type="scientific">Kribbella koreensis</name>
    <dbReference type="NCBI Taxonomy" id="57909"/>
    <lineage>
        <taxon>Bacteria</taxon>
        <taxon>Bacillati</taxon>
        <taxon>Actinomycetota</taxon>
        <taxon>Actinomycetes</taxon>
        <taxon>Propionibacteriales</taxon>
        <taxon>Kribbellaceae</taxon>
        <taxon>Kribbella</taxon>
    </lineage>
</organism>
<keyword evidence="3" id="KW-1185">Reference proteome</keyword>
<reference evidence="3" key="1">
    <citation type="journal article" date="2019" name="Int. J. Syst. Evol. Microbiol.">
        <title>The Global Catalogue of Microorganisms (GCM) 10K type strain sequencing project: providing services to taxonomists for standard genome sequencing and annotation.</title>
        <authorList>
            <consortium name="The Broad Institute Genomics Platform"/>
            <consortium name="The Broad Institute Genome Sequencing Center for Infectious Disease"/>
            <person name="Wu L."/>
            <person name="Ma J."/>
        </authorList>
    </citation>
    <scope>NUCLEOTIDE SEQUENCE [LARGE SCALE GENOMIC DNA]</scope>
    <source>
        <strain evidence="3">JCM 10977</strain>
    </source>
</reference>
<proteinExistence type="predicted"/>
<feature type="transmembrane region" description="Helical" evidence="1">
    <location>
        <begin position="31"/>
        <end position="50"/>
    </location>
</feature>
<name>A0ABP4BII3_9ACTN</name>
<evidence type="ECO:0000313" key="3">
    <source>
        <dbReference type="Proteomes" id="UP001500542"/>
    </source>
</evidence>
<dbReference type="RefSeq" id="WP_343974430.1">
    <property type="nucleotide sequence ID" value="NZ_BAAAHK010000013.1"/>
</dbReference>
<keyword evidence="1" id="KW-0472">Membrane</keyword>
<sequence length="63" mass="7059">MTRFLLSVGFFGVLSVGVGFLLSGDDFFDWWTALGLFALALVGEGVRFRIRRGRTETRQSSEI</sequence>
<keyword evidence="1" id="KW-0812">Transmembrane</keyword>
<accession>A0ABP4BII3</accession>
<evidence type="ECO:0008006" key="4">
    <source>
        <dbReference type="Google" id="ProtNLM"/>
    </source>
</evidence>
<gene>
    <name evidence="2" type="ORF">GCM10009554_48770</name>
</gene>
<evidence type="ECO:0000313" key="2">
    <source>
        <dbReference type="EMBL" id="GAA0949787.1"/>
    </source>
</evidence>
<protein>
    <recommendedName>
        <fullName evidence="4">DUF4175 domain-containing protein</fullName>
    </recommendedName>
</protein>
<dbReference type="Proteomes" id="UP001500542">
    <property type="component" value="Unassembled WGS sequence"/>
</dbReference>